<evidence type="ECO:0000313" key="6">
    <source>
        <dbReference type="Proteomes" id="UP000516437"/>
    </source>
</evidence>
<keyword evidence="4" id="KW-0732">Signal</keyword>
<dbReference type="PANTHER" id="PTHR44376:SF8">
    <property type="entry name" value="TRANSCRIPTIONAL COREPRESSOR LEUNIG-LIKE"/>
    <property type="match status" value="1"/>
</dbReference>
<dbReference type="OrthoDB" id="47802at2759"/>
<dbReference type="GO" id="GO:0003714">
    <property type="term" value="F:transcription corepressor activity"/>
    <property type="evidence" value="ECO:0007669"/>
    <property type="project" value="InterPro"/>
</dbReference>
<protein>
    <submittedName>
        <fullName evidence="5">Transcriptional corepressor LEUNIG</fullName>
    </submittedName>
</protein>
<dbReference type="Pfam" id="PF00400">
    <property type="entry name" value="WD40"/>
    <property type="match status" value="4"/>
</dbReference>
<name>A0A6A1WDH6_9ROSI</name>
<dbReference type="InterPro" id="IPR015943">
    <property type="entry name" value="WD40/YVTN_repeat-like_dom_sf"/>
</dbReference>
<dbReference type="Gene3D" id="2.130.10.10">
    <property type="entry name" value="YVTN repeat-like/Quinoprotein amine dehydrogenase"/>
    <property type="match status" value="2"/>
</dbReference>
<feature type="repeat" description="WD" evidence="3">
    <location>
        <begin position="42"/>
        <end position="83"/>
    </location>
</feature>
<feature type="signal peptide" evidence="4">
    <location>
        <begin position="1"/>
        <end position="18"/>
    </location>
</feature>
<dbReference type="PROSITE" id="PS00678">
    <property type="entry name" value="WD_REPEATS_1"/>
    <property type="match status" value="1"/>
</dbReference>
<dbReference type="InterPro" id="IPR044716">
    <property type="entry name" value="LEUNIG-like"/>
</dbReference>
<evidence type="ECO:0000256" key="4">
    <source>
        <dbReference type="SAM" id="SignalP"/>
    </source>
</evidence>
<reference evidence="5 6" key="1">
    <citation type="journal article" date="2019" name="Plant Biotechnol. J.">
        <title>The red bayberry genome and genetic basis of sex determination.</title>
        <authorList>
            <person name="Jia H.M."/>
            <person name="Jia H.J."/>
            <person name="Cai Q.L."/>
            <person name="Wang Y."/>
            <person name="Zhao H.B."/>
            <person name="Yang W.F."/>
            <person name="Wang G.Y."/>
            <person name="Li Y.H."/>
            <person name="Zhan D.L."/>
            <person name="Shen Y.T."/>
            <person name="Niu Q.F."/>
            <person name="Chang L."/>
            <person name="Qiu J."/>
            <person name="Zhao L."/>
            <person name="Xie H.B."/>
            <person name="Fu W.Y."/>
            <person name="Jin J."/>
            <person name="Li X.W."/>
            <person name="Jiao Y."/>
            <person name="Zhou C.C."/>
            <person name="Tu T."/>
            <person name="Chai C.Y."/>
            <person name="Gao J.L."/>
            <person name="Fan L.J."/>
            <person name="van de Weg E."/>
            <person name="Wang J.Y."/>
            <person name="Gao Z.S."/>
        </authorList>
    </citation>
    <scope>NUCLEOTIDE SEQUENCE [LARGE SCALE GENOMIC DNA]</scope>
    <source>
        <tissue evidence="5">Leaves</tissue>
    </source>
</reference>
<sequence>MKILVVLALLSAVQNVILLLSETMNIEVLIWNMETFQSINTSEGHSLLITDVRFKPSSNLFATSSFDRTVKIWDAERPNKSLYKLLGHSEQVMSVDFHPSKSELLCSCDRNNEIRLWNVTRFSCTRVSKGATKQVRFQPRCGKLLATAARNSVSLIDVETDSLQFYLKGHTKDVLSICWDASGKYIASVSEDSARIWSAMSGGKCIHELRSDGNKFQSCTFHPGYSQLLIIGGYQSLVLWSPTESDKTWSVPAHNGLVAALADSQRTEMVASASHDQCMKLWK</sequence>
<dbReference type="PANTHER" id="PTHR44376">
    <property type="entry name" value="TRANSCRIPTIONAL REGULATOR OF FILAMENTOUS GROWTH FLO8"/>
    <property type="match status" value="1"/>
</dbReference>
<organism evidence="5 6">
    <name type="scientific">Morella rubra</name>
    <name type="common">Chinese bayberry</name>
    <dbReference type="NCBI Taxonomy" id="262757"/>
    <lineage>
        <taxon>Eukaryota</taxon>
        <taxon>Viridiplantae</taxon>
        <taxon>Streptophyta</taxon>
        <taxon>Embryophyta</taxon>
        <taxon>Tracheophyta</taxon>
        <taxon>Spermatophyta</taxon>
        <taxon>Magnoliopsida</taxon>
        <taxon>eudicotyledons</taxon>
        <taxon>Gunneridae</taxon>
        <taxon>Pentapetalae</taxon>
        <taxon>rosids</taxon>
        <taxon>fabids</taxon>
        <taxon>Fagales</taxon>
        <taxon>Myricaceae</taxon>
        <taxon>Morella</taxon>
    </lineage>
</organism>
<comment type="caution">
    <text evidence="5">The sequence shown here is derived from an EMBL/GenBank/DDBJ whole genome shotgun (WGS) entry which is preliminary data.</text>
</comment>
<evidence type="ECO:0000256" key="2">
    <source>
        <dbReference type="ARBA" id="ARBA00022737"/>
    </source>
</evidence>
<accession>A0A6A1WDH6</accession>
<feature type="repeat" description="WD" evidence="3">
    <location>
        <begin position="251"/>
        <end position="283"/>
    </location>
</feature>
<gene>
    <name evidence="5" type="ORF">CJ030_MR2G006993</name>
</gene>
<dbReference type="SUPFAM" id="SSF50978">
    <property type="entry name" value="WD40 repeat-like"/>
    <property type="match status" value="1"/>
</dbReference>
<dbReference type="SMART" id="SM00320">
    <property type="entry name" value="WD40"/>
    <property type="match status" value="6"/>
</dbReference>
<dbReference type="AlphaFoldDB" id="A0A6A1WDH6"/>
<dbReference type="InterPro" id="IPR001680">
    <property type="entry name" value="WD40_rpt"/>
</dbReference>
<keyword evidence="6" id="KW-1185">Reference proteome</keyword>
<dbReference type="InterPro" id="IPR036322">
    <property type="entry name" value="WD40_repeat_dom_sf"/>
</dbReference>
<evidence type="ECO:0000313" key="5">
    <source>
        <dbReference type="EMBL" id="KAB1221957.1"/>
    </source>
</evidence>
<evidence type="ECO:0000256" key="1">
    <source>
        <dbReference type="ARBA" id="ARBA00022574"/>
    </source>
</evidence>
<evidence type="ECO:0000256" key="3">
    <source>
        <dbReference type="PROSITE-ProRule" id="PRU00221"/>
    </source>
</evidence>
<dbReference type="InterPro" id="IPR019775">
    <property type="entry name" value="WD40_repeat_CS"/>
</dbReference>
<proteinExistence type="predicted"/>
<dbReference type="Proteomes" id="UP000516437">
    <property type="component" value="Chromosome 2"/>
</dbReference>
<dbReference type="CDD" id="cd00200">
    <property type="entry name" value="WD40"/>
    <property type="match status" value="1"/>
</dbReference>
<dbReference type="PROSITE" id="PS50082">
    <property type="entry name" value="WD_REPEATS_2"/>
    <property type="match status" value="3"/>
</dbReference>
<feature type="chain" id="PRO_5025394841" evidence="4">
    <location>
        <begin position="19"/>
        <end position="283"/>
    </location>
</feature>
<keyword evidence="2" id="KW-0677">Repeat</keyword>
<feature type="repeat" description="WD" evidence="3">
    <location>
        <begin position="85"/>
        <end position="127"/>
    </location>
</feature>
<dbReference type="EMBL" id="RXIC02000020">
    <property type="protein sequence ID" value="KAB1221957.1"/>
    <property type="molecule type" value="Genomic_DNA"/>
</dbReference>
<keyword evidence="1 3" id="KW-0853">WD repeat</keyword>
<dbReference type="PROSITE" id="PS50294">
    <property type="entry name" value="WD_REPEATS_REGION"/>
    <property type="match status" value="3"/>
</dbReference>